<feature type="domain" description="T-SNARE coiled-coil homology" evidence="3">
    <location>
        <begin position="153"/>
        <end position="215"/>
    </location>
</feature>
<organism evidence="4 5">
    <name type="scientific">Wickerhamiella sorbophila</name>
    <dbReference type="NCBI Taxonomy" id="45607"/>
    <lineage>
        <taxon>Eukaryota</taxon>
        <taxon>Fungi</taxon>
        <taxon>Dikarya</taxon>
        <taxon>Ascomycota</taxon>
        <taxon>Saccharomycotina</taxon>
        <taxon>Dipodascomycetes</taxon>
        <taxon>Dipodascales</taxon>
        <taxon>Trichomonascaceae</taxon>
        <taxon>Wickerhamiella</taxon>
    </lineage>
</organism>
<dbReference type="Pfam" id="PF05739">
    <property type="entry name" value="SNARE"/>
    <property type="match status" value="1"/>
</dbReference>
<reference evidence="4 5" key="1">
    <citation type="submission" date="2017-04" db="EMBL/GenBank/DDBJ databases">
        <title>Genome sequencing of [Candida] sorbophila.</title>
        <authorList>
            <person name="Ahn J.O."/>
        </authorList>
    </citation>
    <scope>NUCLEOTIDE SEQUENCE [LARGE SCALE GENOMIC DNA]</scope>
    <source>
        <strain evidence="4 5">DS02</strain>
    </source>
</reference>
<dbReference type="InterPro" id="IPR000727">
    <property type="entry name" value="T_SNARE_dom"/>
</dbReference>
<evidence type="ECO:0000256" key="1">
    <source>
        <dbReference type="ARBA" id="ARBA00009063"/>
    </source>
</evidence>
<evidence type="ECO:0000256" key="2">
    <source>
        <dbReference type="SAM" id="Phobius"/>
    </source>
</evidence>
<dbReference type="InterPro" id="IPR006011">
    <property type="entry name" value="Syntaxin_N"/>
</dbReference>
<dbReference type="InterPro" id="IPR006012">
    <property type="entry name" value="Syntaxin/epimorphin_CS"/>
</dbReference>
<dbReference type="GO" id="GO:0000149">
    <property type="term" value="F:SNARE binding"/>
    <property type="evidence" value="ECO:0007669"/>
    <property type="project" value="TreeGrafter"/>
</dbReference>
<dbReference type="AlphaFoldDB" id="A0A2T0FLT6"/>
<keyword evidence="2" id="KW-1133">Transmembrane helix</keyword>
<comment type="caution">
    <text evidence="4">The sequence shown here is derived from an EMBL/GenBank/DDBJ whole genome shotgun (WGS) entry which is preliminary data.</text>
</comment>
<gene>
    <name evidence="4" type="ORF">B9G98_03560</name>
</gene>
<dbReference type="PANTHER" id="PTHR19957:SF38">
    <property type="entry name" value="LD27581P"/>
    <property type="match status" value="1"/>
</dbReference>
<proteinExistence type="inferred from homology"/>
<dbReference type="SUPFAM" id="SSF47661">
    <property type="entry name" value="t-snare proteins"/>
    <property type="match status" value="1"/>
</dbReference>
<dbReference type="OrthoDB" id="364348at2759"/>
<dbReference type="STRING" id="45607.A0A2T0FLT6"/>
<dbReference type="SMART" id="SM00397">
    <property type="entry name" value="t_SNARE"/>
    <property type="match status" value="1"/>
</dbReference>
<sequence length="246" mass="27147">MVVDLERQDFESVAAVCSNDIYTLSTRIRQTKKLAAKVERDPVFNRASERLSKDMVVIGEQCSDTASRIQELNTWPRDLLNGSQRSQLDDLNSGFDTVLKEIHELQKNATTVARKVATISGATSNAQAGSSAGLSENTPLLQQLVSADLTIHNDLIEDRGQEIAEIQRGMLEINSIFKDLGVLVAEQGANLDTVEENISDMARNTNEASNQLTKAENYQRSRGKWSCIALLFLLFITTLVAISIFA</sequence>
<dbReference type="GeneID" id="36517308"/>
<dbReference type="PROSITE" id="PS50192">
    <property type="entry name" value="T_SNARE"/>
    <property type="match status" value="1"/>
</dbReference>
<accession>A0A2T0FLT6</accession>
<dbReference type="GO" id="GO:0031201">
    <property type="term" value="C:SNARE complex"/>
    <property type="evidence" value="ECO:0007669"/>
    <property type="project" value="TreeGrafter"/>
</dbReference>
<dbReference type="RefSeq" id="XP_024665885.1">
    <property type="nucleotide sequence ID" value="XM_024810117.1"/>
</dbReference>
<dbReference type="InterPro" id="IPR010989">
    <property type="entry name" value="SNARE"/>
</dbReference>
<dbReference type="Gene3D" id="1.20.58.70">
    <property type="match status" value="1"/>
</dbReference>
<dbReference type="GO" id="GO:0012505">
    <property type="term" value="C:endomembrane system"/>
    <property type="evidence" value="ECO:0007669"/>
    <property type="project" value="TreeGrafter"/>
</dbReference>
<dbReference type="GO" id="GO:0048278">
    <property type="term" value="P:vesicle docking"/>
    <property type="evidence" value="ECO:0007669"/>
    <property type="project" value="TreeGrafter"/>
</dbReference>
<dbReference type="PROSITE" id="PS00914">
    <property type="entry name" value="SYNTAXIN"/>
    <property type="match status" value="1"/>
</dbReference>
<feature type="transmembrane region" description="Helical" evidence="2">
    <location>
        <begin position="225"/>
        <end position="245"/>
    </location>
</feature>
<keyword evidence="2" id="KW-0472">Membrane</keyword>
<protein>
    <submittedName>
        <fullName evidence="4">Syntaxin-22</fullName>
    </submittedName>
</protein>
<dbReference type="Gene3D" id="1.20.5.110">
    <property type="match status" value="1"/>
</dbReference>
<comment type="similarity">
    <text evidence="1">Belongs to the syntaxin family.</text>
</comment>
<dbReference type="Pfam" id="PF14523">
    <property type="entry name" value="Syntaxin_2"/>
    <property type="match status" value="1"/>
</dbReference>
<name>A0A2T0FLT6_9ASCO</name>
<dbReference type="InterPro" id="IPR045242">
    <property type="entry name" value="Syntaxin"/>
</dbReference>
<keyword evidence="5" id="KW-1185">Reference proteome</keyword>
<dbReference type="EMBL" id="NDIQ01000022">
    <property type="protein sequence ID" value="PRT55940.1"/>
    <property type="molecule type" value="Genomic_DNA"/>
</dbReference>
<evidence type="ECO:0000313" key="4">
    <source>
        <dbReference type="EMBL" id="PRT55940.1"/>
    </source>
</evidence>
<dbReference type="GO" id="GO:0006886">
    <property type="term" value="P:intracellular protein transport"/>
    <property type="evidence" value="ECO:0007669"/>
    <property type="project" value="InterPro"/>
</dbReference>
<dbReference type="Proteomes" id="UP000238350">
    <property type="component" value="Unassembled WGS sequence"/>
</dbReference>
<dbReference type="GO" id="GO:0006906">
    <property type="term" value="P:vesicle fusion"/>
    <property type="evidence" value="ECO:0007669"/>
    <property type="project" value="TreeGrafter"/>
</dbReference>
<evidence type="ECO:0000259" key="3">
    <source>
        <dbReference type="PROSITE" id="PS50192"/>
    </source>
</evidence>
<evidence type="ECO:0000313" key="5">
    <source>
        <dbReference type="Proteomes" id="UP000238350"/>
    </source>
</evidence>
<keyword evidence="2" id="KW-0812">Transmembrane</keyword>
<dbReference type="GO" id="GO:0005484">
    <property type="term" value="F:SNAP receptor activity"/>
    <property type="evidence" value="ECO:0007669"/>
    <property type="project" value="InterPro"/>
</dbReference>
<dbReference type="CDD" id="cd15840">
    <property type="entry name" value="SNARE_Qa"/>
    <property type="match status" value="1"/>
</dbReference>
<dbReference type="PANTHER" id="PTHR19957">
    <property type="entry name" value="SYNTAXIN"/>
    <property type="match status" value="1"/>
</dbReference>